<organism evidence="1 2">
    <name type="scientific">Limosilactobacillus reuteri CF48-3A</name>
    <dbReference type="NCBI Taxonomy" id="525341"/>
    <lineage>
        <taxon>Bacteria</taxon>
        <taxon>Bacillati</taxon>
        <taxon>Bacillota</taxon>
        <taxon>Bacilli</taxon>
        <taxon>Lactobacillales</taxon>
        <taxon>Lactobacillaceae</taxon>
        <taxon>Limosilactobacillus</taxon>
    </lineage>
</organism>
<dbReference type="EMBL" id="ACHG01000011">
    <property type="protein sequence ID" value="EEI66559.1"/>
    <property type="molecule type" value="Genomic_DNA"/>
</dbReference>
<evidence type="ECO:0000313" key="1">
    <source>
        <dbReference type="EMBL" id="EEI66559.1"/>
    </source>
</evidence>
<proteinExistence type="predicted"/>
<dbReference type="AlphaFoldDB" id="A0A8D9S7D0"/>
<dbReference type="Proteomes" id="UP000003419">
    <property type="component" value="Unassembled WGS sequence"/>
</dbReference>
<evidence type="ECO:0000313" key="2">
    <source>
        <dbReference type="Proteomes" id="UP000003419"/>
    </source>
</evidence>
<reference evidence="1 2" key="1">
    <citation type="submission" date="2009-01" db="EMBL/GenBank/DDBJ databases">
        <authorList>
            <person name="Qin X."/>
            <person name="Bachman B."/>
            <person name="Battles P."/>
            <person name="Bell A."/>
            <person name="Bess C."/>
            <person name="Bickham C."/>
            <person name="Chaboub L."/>
            <person name="Chen D."/>
            <person name="Coyle M."/>
            <person name="Deiros D.R."/>
            <person name="Dinh H."/>
            <person name="Forbes L."/>
            <person name="Fowler G."/>
            <person name="Francisco L."/>
            <person name="Fu Q."/>
            <person name="Gubbala S."/>
            <person name="Hale W."/>
            <person name="Han Y."/>
            <person name="Hemphill L."/>
            <person name="Highlander S.K."/>
            <person name="Hirani K."/>
            <person name="Hogues M."/>
            <person name="Jackson L."/>
            <person name="Jakkamsetti A."/>
            <person name="Javaid M."/>
            <person name="Jiang H."/>
            <person name="Korchina V."/>
            <person name="Kovar C."/>
            <person name="Lara F."/>
            <person name="Lee S."/>
            <person name="Mata R."/>
            <person name="Mathew T."/>
            <person name="Moen C."/>
            <person name="Morales K."/>
            <person name="Munidasa M."/>
            <person name="Nazareth L."/>
            <person name="Ngo R."/>
            <person name="Nguyen L."/>
            <person name="Okwuonu G."/>
            <person name="Ongeri F."/>
            <person name="Patil S."/>
            <person name="Petrosino J."/>
            <person name="Pham C."/>
            <person name="Pham P."/>
            <person name="Pu L.-L."/>
            <person name="Puazo M."/>
            <person name="Raj R."/>
            <person name="Reid J."/>
            <person name="Rouhana J."/>
            <person name="Saada N."/>
            <person name="Shang Y."/>
            <person name="Simmons D."/>
            <person name="Thornton R."/>
            <person name="Warren J."/>
            <person name="Weissenberger G."/>
            <person name="Zhang J."/>
            <person name="Zhang L."/>
            <person name="Zhou C."/>
            <person name="Zhu D."/>
            <person name="Muzny D."/>
            <person name="Worley K."/>
            <person name="Gibbs R."/>
        </authorList>
    </citation>
    <scope>NUCLEOTIDE SEQUENCE [LARGE SCALE GENOMIC DNA]</scope>
    <source>
        <strain evidence="1 2">CF48-3A</strain>
    </source>
</reference>
<comment type="caution">
    <text evidence="1">The sequence shown here is derived from an EMBL/GenBank/DDBJ whole genome shotgun (WGS) entry which is preliminary data.</text>
</comment>
<sequence length="70" mass="8124">AVVKGYVSFNGACPFLYIVTEQMKFIVPVFKNKTSDFKKQVFTARLTIKINGNEVELEFGYRQRGFYYAL</sequence>
<dbReference type="RefSeq" id="WP_003672701.1">
    <property type="nucleotide sequence ID" value="NZ_GG693702.1"/>
</dbReference>
<gene>
    <name evidence="1" type="ORF">HMPREF0534_0116</name>
</gene>
<protein>
    <submittedName>
        <fullName evidence="1">Uncharacterized protein</fullName>
    </submittedName>
</protein>
<name>A0A8D9S7D0_LIMRT</name>
<accession>A0A8D9S7D0</accession>
<feature type="non-terminal residue" evidence="1">
    <location>
        <position position="1"/>
    </location>
</feature>